<dbReference type="Proteomes" id="UP000242715">
    <property type="component" value="Unassembled WGS sequence"/>
</dbReference>
<evidence type="ECO:0000313" key="1">
    <source>
        <dbReference type="EMBL" id="GAU19029.1"/>
    </source>
</evidence>
<dbReference type="EMBL" id="DF973192">
    <property type="protein sequence ID" value="GAU19029.1"/>
    <property type="molecule type" value="Genomic_DNA"/>
</dbReference>
<name>A0A2Z6LM00_TRISU</name>
<protein>
    <submittedName>
        <fullName evidence="1">Uncharacterized protein</fullName>
    </submittedName>
</protein>
<evidence type="ECO:0000313" key="2">
    <source>
        <dbReference type="Proteomes" id="UP000242715"/>
    </source>
</evidence>
<proteinExistence type="predicted"/>
<gene>
    <name evidence="1" type="ORF">TSUD_193670</name>
</gene>
<reference evidence="2" key="1">
    <citation type="journal article" date="2017" name="Front. Plant Sci.">
        <title>Climate Clever Clovers: New Paradigm to Reduce the Environmental Footprint of Ruminants by Breeding Low Methanogenic Forages Utilizing Haplotype Variation.</title>
        <authorList>
            <person name="Kaur P."/>
            <person name="Appels R."/>
            <person name="Bayer P.E."/>
            <person name="Keeble-Gagnere G."/>
            <person name="Wang J."/>
            <person name="Hirakawa H."/>
            <person name="Shirasawa K."/>
            <person name="Vercoe P."/>
            <person name="Stefanova K."/>
            <person name="Durmic Z."/>
            <person name="Nichols P."/>
            <person name="Revell C."/>
            <person name="Isobe S.N."/>
            <person name="Edwards D."/>
            <person name="Erskine W."/>
        </authorList>
    </citation>
    <scope>NUCLEOTIDE SEQUENCE [LARGE SCALE GENOMIC DNA]</scope>
    <source>
        <strain evidence="2">cv. Daliak</strain>
    </source>
</reference>
<accession>A0A2Z6LM00</accession>
<sequence length="61" mass="7012">MSFMLSLHVDSQEDAAETAFNSLKARYDVHQVQQTQQQQSRAGPDLHAVDETIKWVVEMQH</sequence>
<organism evidence="1 2">
    <name type="scientific">Trifolium subterraneum</name>
    <name type="common">Subterranean clover</name>
    <dbReference type="NCBI Taxonomy" id="3900"/>
    <lineage>
        <taxon>Eukaryota</taxon>
        <taxon>Viridiplantae</taxon>
        <taxon>Streptophyta</taxon>
        <taxon>Embryophyta</taxon>
        <taxon>Tracheophyta</taxon>
        <taxon>Spermatophyta</taxon>
        <taxon>Magnoliopsida</taxon>
        <taxon>eudicotyledons</taxon>
        <taxon>Gunneridae</taxon>
        <taxon>Pentapetalae</taxon>
        <taxon>rosids</taxon>
        <taxon>fabids</taxon>
        <taxon>Fabales</taxon>
        <taxon>Fabaceae</taxon>
        <taxon>Papilionoideae</taxon>
        <taxon>50 kb inversion clade</taxon>
        <taxon>NPAAA clade</taxon>
        <taxon>Hologalegina</taxon>
        <taxon>IRL clade</taxon>
        <taxon>Trifolieae</taxon>
        <taxon>Trifolium</taxon>
    </lineage>
</organism>
<keyword evidence="2" id="KW-1185">Reference proteome</keyword>
<dbReference type="AlphaFoldDB" id="A0A2Z6LM00"/>